<evidence type="ECO:0000256" key="1">
    <source>
        <dbReference type="SAM" id="MobiDB-lite"/>
    </source>
</evidence>
<feature type="compositionally biased region" description="Basic and acidic residues" evidence="1">
    <location>
        <begin position="262"/>
        <end position="276"/>
    </location>
</feature>
<dbReference type="InterPro" id="IPR006578">
    <property type="entry name" value="MADF-dom"/>
</dbReference>
<accession>A0A6P4IZI5</accession>
<evidence type="ECO:0000259" key="2">
    <source>
        <dbReference type="PROSITE" id="PS51029"/>
    </source>
</evidence>
<dbReference type="PANTHER" id="PTHR21505:SF12">
    <property type="entry name" value="MADF DOMAIN-CONTAINING PROTEIN-RELATED"/>
    <property type="match status" value="1"/>
</dbReference>
<sequence length="329" mass="37440">MMEARRLEKQRRESAKSKAASQLPSSQEQEFNLRLIDLYRSQECLWNTSLTEHSDAERKSRAWEEIAAGMGSHLSAAFVRSRMRNLRYKLNVYKLQVIEFQMMPGKLKMPPEKPYFVDRLDFLDGEANSGSSTEPSRARPADGTSPERLGNLWSNFDLKKPLETLTKLSREAPAAVPRSGPSIAATVKQRLESQMKPLEFLVPRGTISRLQRQLRSSRLPEQSSSSGSVALSETPIELQARPGESISLTKLAWKRQMYQLQEQEHPTTSRNARESVESEDEELYSLHWNMRRQRRSLRLDSSEPGQDLGPTLPAGLRSSQADEPNPDVF</sequence>
<dbReference type="PANTHER" id="PTHR21505">
    <property type="entry name" value="MADF DOMAIN-CONTAINING PROTEIN-RELATED"/>
    <property type="match status" value="1"/>
</dbReference>
<feature type="compositionally biased region" description="Low complexity" evidence="1">
    <location>
        <begin position="212"/>
        <end position="228"/>
    </location>
</feature>
<dbReference type="Pfam" id="PF10545">
    <property type="entry name" value="MADF_DNA_bdg"/>
    <property type="match status" value="1"/>
</dbReference>
<feature type="domain" description="MADF" evidence="2">
    <location>
        <begin position="34"/>
        <end position="128"/>
    </location>
</feature>
<feature type="region of interest" description="Disordered" evidence="1">
    <location>
        <begin position="1"/>
        <end position="26"/>
    </location>
</feature>
<evidence type="ECO:0000313" key="4">
    <source>
        <dbReference type="RefSeq" id="XP_017033985.1"/>
    </source>
</evidence>
<dbReference type="OMA" id="WSDFNLK"/>
<reference evidence="4" key="1">
    <citation type="submission" date="2025-08" db="UniProtKB">
        <authorList>
            <consortium name="RefSeq"/>
        </authorList>
    </citation>
    <scope>IDENTIFICATION</scope>
    <source>
        <strain evidence="4">14028-0561.14</strain>
        <tissue evidence="4">Whole fly</tissue>
    </source>
</reference>
<dbReference type="Proteomes" id="UP001652661">
    <property type="component" value="Chromosome X"/>
</dbReference>
<keyword evidence="3" id="KW-1185">Reference proteome</keyword>
<name>A0A6P4IZI5_DROKI</name>
<feature type="region of interest" description="Disordered" evidence="1">
    <location>
        <begin position="127"/>
        <end position="151"/>
    </location>
</feature>
<feature type="compositionally biased region" description="Basic and acidic residues" evidence="1">
    <location>
        <begin position="1"/>
        <end position="16"/>
    </location>
</feature>
<dbReference type="PROSITE" id="PS51029">
    <property type="entry name" value="MADF"/>
    <property type="match status" value="1"/>
</dbReference>
<dbReference type="AlphaFoldDB" id="A0A6P4IZI5"/>
<gene>
    <name evidence="4" type="primary">LOC108082912</name>
</gene>
<dbReference type="GeneID" id="108082912"/>
<protein>
    <recommendedName>
        <fullName evidence="2">MADF domain-containing protein</fullName>
    </recommendedName>
</protein>
<organism evidence="3 4">
    <name type="scientific">Drosophila kikkawai</name>
    <name type="common">Fruit fly</name>
    <dbReference type="NCBI Taxonomy" id="30033"/>
    <lineage>
        <taxon>Eukaryota</taxon>
        <taxon>Metazoa</taxon>
        <taxon>Ecdysozoa</taxon>
        <taxon>Arthropoda</taxon>
        <taxon>Hexapoda</taxon>
        <taxon>Insecta</taxon>
        <taxon>Pterygota</taxon>
        <taxon>Neoptera</taxon>
        <taxon>Endopterygota</taxon>
        <taxon>Diptera</taxon>
        <taxon>Brachycera</taxon>
        <taxon>Muscomorpha</taxon>
        <taxon>Ephydroidea</taxon>
        <taxon>Drosophilidae</taxon>
        <taxon>Drosophila</taxon>
        <taxon>Sophophora</taxon>
    </lineage>
</organism>
<feature type="region of interest" description="Disordered" evidence="1">
    <location>
        <begin position="212"/>
        <end position="236"/>
    </location>
</feature>
<evidence type="ECO:0000313" key="3">
    <source>
        <dbReference type="Proteomes" id="UP001652661"/>
    </source>
</evidence>
<dbReference type="RefSeq" id="XP_017033985.1">
    <property type="nucleotide sequence ID" value="XM_017178496.3"/>
</dbReference>
<dbReference type="OrthoDB" id="10051975at2759"/>
<dbReference type="SMART" id="SM00595">
    <property type="entry name" value="MADF"/>
    <property type="match status" value="1"/>
</dbReference>
<proteinExistence type="predicted"/>
<feature type="region of interest" description="Disordered" evidence="1">
    <location>
        <begin position="260"/>
        <end position="329"/>
    </location>
</feature>